<sequence>MLPPLFYMSYLCMCEQFAYLSFVGNGKSELPSAHPWMFIGVEISADSFIQALCRAWIVAAAGACVNDAGDTFTSFSSVLGLKGAPSFCTHCV</sequence>
<dbReference type="Gramene" id="Kaladp0011s1003.1.v1.1">
    <property type="protein sequence ID" value="Kaladp0011s1003.1.v1.1.CDS.1"/>
    <property type="gene ID" value="Kaladp0011s1003.v1.1"/>
</dbReference>
<evidence type="ECO:0000313" key="1">
    <source>
        <dbReference type="EnsemblPlants" id="Kaladp0011s1003.1.v1.1.CDS.1"/>
    </source>
</evidence>
<dbReference type="AlphaFoldDB" id="A0A7N0RIX2"/>
<evidence type="ECO:0000313" key="2">
    <source>
        <dbReference type="Proteomes" id="UP000594263"/>
    </source>
</evidence>
<dbReference type="EnsemblPlants" id="Kaladp0011s1003.1.v1.1">
    <property type="protein sequence ID" value="Kaladp0011s1003.1.v1.1.CDS.1"/>
    <property type="gene ID" value="Kaladp0011s1003.v1.1"/>
</dbReference>
<name>A0A7N0RIX2_KALFE</name>
<protein>
    <submittedName>
        <fullName evidence="1">Uncharacterized protein</fullName>
    </submittedName>
</protein>
<organism evidence="1 2">
    <name type="scientific">Kalanchoe fedtschenkoi</name>
    <name type="common">Lavender scallops</name>
    <name type="synonym">South American air plant</name>
    <dbReference type="NCBI Taxonomy" id="63787"/>
    <lineage>
        <taxon>Eukaryota</taxon>
        <taxon>Viridiplantae</taxon>
        <taxon>Streptophyta</taxon>
        <taxon>Embryophyta</taxon>
        <taxon>Tracheophyta</taxon>
        <taxon>Spermatophyta</taxon>
        <taxon>Magnoliopsida</taxon>
        <taxon>eudicotyledons</taxon>
        <taxon>Gunneridae</taxon>
        <taxon>Pentapetalae</taxon>
        <taxon>Saxifragales</taxon>
        <taxon>Crassulaceae</taxon>
        <taxon>Kalanchoe</taxon>
    </lineage>
</organism>
<reference evidence="1" key="1">
    <citation type="submission" date="2021-01" db="UniProtKB">
        <authorList>
            <consortium name="EnsemblPlants"/>
        </authorList>
    </citation>
    <scope>IDENTIFICATION</scope>
</reference>
<accession>A0A7N0RIX2</accession>
<keyword evidence="2" id="KW-1185">Reference proteome</keyword>
<dbReference type="Proteomes" id="UP000594263">
    <property type="component" value="Unplaced"/>
</dbReference>
<proteinExistence type="predicted"/>